<evidence type="ECO:0000313" key="12">
    <source>
        <dbReference type="RefSeq" id="XP_035674476.1"/>
    </source>
</evidence>
<dbReference type="PANTHER" id="PTHR21324:SF18">
    <property type="entry name" value="DNA DAMAGE-REGULATED AUTOPHAGY MODULATOR PROTEIN 1-LIKE"/>
    <property type="match status" value="1"/>
</dbReference>
<feature type="transmembrane region" description="Helical" evidence="6">
    <location>
        <begin position="57"/>
        <end position="77"/>
    </location>
</feature>
<evidence type="ECO:0000256" key="3">
    <source>
        <dbReference type="ARBA" id="ARBA00022692"/>
    </source>
</evidence>
<dbReference type="RefSeq" id="XP_035674474.1">
    <property type="nucleotide sequence ID" value="XM_035818581.1"/>
</dbReference>
<evidence type="ECO:0000256" key="1">
    <source>
        <dbReference type="ARBA" id="ARBA00004127"/>
    </source>
</evidence>
<comment type="similarity">
    <text evidence="2">Belongs to the DRAM/TMEM150 family.</text>
</comment>
<evidence type="ECO:0000256" key="5">
    <source>
        <dbReference type="ARBA" id="ARBA00023136"/>
    </source>
</evidence>
<dbReference type="InterPro" id="IPR050911">
    <property type="entry name" value="DRAM/TMEM150_Autophagy_Mod"/>
</dbReference>
<gene>
    <name evidence="9 10 11 12" type="primary">LOC118414498</name>
</gene>
<evidence type="ECO:0000313" key="8">
    <source>
        <dbReference type="Proteomes" id="UP000001554"/>
    </source>
</evidence>
<dbReference type="KEGG" id="bfo:118414498"/>
<keyword evidence="8" id="KW-1185">Reference proteome</keyword>
<evidence type="ECO:0000313" key="9">
    <source>
        <dbReference type="RefSeq" id="XP_035674473.1"/>
    </source>
</evidence>
<feature type="transmembrane region" description="Helical" evidence="6">
    <location>
        <begin position="122"/>
        <end position="141"/>
    </location>
</feature>
<evidence type="ECO:0000256" key="4">
    <source>
        <dbReference type="ARBA" id="ARBA00022989"/>
    </source>
</evidence>
<dbReference type="RefSeq" id="XP_035674473.1">
    <property type="nucleotide sequence ID" value="XM_035818580.1"/>
</dbReference>
<dbReference type="OrthoDB" id="191706at2759"/>
<comment type="subcellular location">
    <subcellularLocation>
        <location evidence="1">Endomembrane system</location>
        <topology evidence="1">Multi-pass membrane protein</topology>
    </subcellularLocation>
</comment>
<evidence type="ECO:0000313" key="10">
    <source>
        <dbReference type="RefSeq" id="XP_035674474.1"/>
    </source>
</evidence>
<evidence type="ECO:0000256" key="6">
    <source>
        <dbReference type="SAM" id="Phobius"/>
    </source>
</evidence>
<evidence type="ECO:0000313" key="11">
    <source>
        <dbReference type="RefSeq" id="XP_035674475.1"/>
    </source>
</evidence>
<dbReference type="OMA" id="FWIRCAL"/>
<name>A0A9J7L2J6_BRAFL</name>
<keyword evidence="3 6" id="KW-0812">Transmembrane</keyword>
<sequence length="258" mass="28764">MMGFWFTEGLSFLPIGLGLWTTATMVTTYIMAVLRGDVVPDFPYISDTGDKIPESCVFGQMLNISAFLSLGTMYVRYKQVEAMNRSDSRCLRLLNKAGLWVGLLTSVGLTLVANFQEGNVKAVHFIGAALVFGMGVVYSCLHTVVSYRLYPAYASLRQCRARAAITAVGAVAMTIAFGTAMVANYQWATHEHAHDRLHWQPGDPGYAPHVASTVSEWIMAIAFLFYFFTFIPDFQLTEMDAVIRLRWEELSERSPLIT</sequence>
<feature type="domain" description="CWH43-like N-terminal" evidence="7">
    <location>
        <begin position="10"/>
        <end position="235"/>
    </location>
</feature>
<dbReference type="PANTHER" id="PTHR21324">
    <property type="entry name" value="FASTING-INDUCIBLE INTEGRAL MEMBRANE PROTEIN TM6P1-RELATED"/>
    <property type="match status" value="1"/>
</dbReference>
<dbReference type="Pfam" id="PF10277">
    <property type="entry name" value="Frag1"/>
    <property type="match status" value="1"/>
</dbReference>
<dbReference type="AlphaFoldDB" id="A0A9J7L2J6"/>
<dbReference type="GeneID" id="118414498"/>
<reference evidence="9 10" key="3">
    <citation type="submission" date="2025-04" db="UniProtKB">
        <authorList>
            <consortium name="RefSeq"/>
        </authorList>
    </citation>
    <scope>IDENTIFICATION</scope>
</reference>
<reference evidence="9 10" key="1">
    <citation type="journal article" date="2016" name="Genome Biol. Evol.">
        <title>Conserved non-coding elements in the most distant genera of cephalochordates: the Goldilocks principle.</title>
        <authorList>
            <person name="Yue J.X."/>
            <person name="Kozmikova I."/>
            <person name="Ono H."/>
            <person name="Nossa C.W."/>
            <person name="Kozmik Z."/>
            <person name="Putnam N.H."/>
            <person name="Yu J.K."/>
            <person name="Holland L.Z."/>
        </authorList>
    </citation>
    <scope>NUCLEOTIDE SEQUENCE</scope>
</reference>
<evidence type="ECO:0000256" key="2">
    <source>
        <dbReference type="ARBA" id="ARBA00006565"/>
    </source>
</evidence>
<protein>
    <submittedName>
        <fullName evidence="9 10">DNA damage-regulated autophagy modulator protein 1-like</fullName>
    </submittedName>
</protein>
<accession>A0A9J7L2J6</accession>
<dbReference type="Proteomes" id="UP000001554">
    <property type="component" value="Chromosome 4"/>
</dbReference>
<reference evidence="8" key="2">
    <citation type="journal article" date="2020" name="Nat. Ecol. Evol.">
        <title>Deeply conserved synteny resolves early events in vertebrate evolution.</title>
        <authorList>
            <person name="Simakov O."/>
            <person name="Marletaz F."/>
            <person name="Yue J.X."/>
            <person name="O'Connell B."/>
            <person name="Jenkins J."/>
            <person name="Brandt A."/>
            <person name="Calef R."/>
            <person name="Tung C.H."/>
            <person name="Huang T.K."/>
            <person name="Schmutz J."/>
            <person name="Satoh N."/>
            <person name="Yu J.K."/>
            <person name="Putnam N.H."/>
            <person name="Green R.E."/>
            <person name="Rokhsar D.S."/>
        </authorList>
    </citation>
    <scope>NUCLEOTIDE SEQUENCE [LARGE SCALE GENOMIC DNA]</scope>
    <source>
        <strain evidence="8">S238N-H82</strain>
    </source>
</reference>
<proteinExistence type="inferred from homology"/>
<dbReference type="GO" id="GO:0012505">
    <property type="term" value="C:endomembrane system"/>
    <property type="evidence" value="ECO:0007669"/>
    <property type="project" value="UniProtKB-SubCell"/>
</dbReference>
<feature type="transmembrane region" description="Helical" evidence="6">
    <location>
        <begin position="217"/>
        <end position="236"/>
    </location>
</feature>
<keyword evidence="4 6" id="KW-1133">Transmembrane helix</keyword>
<organism evidence="8 11">
    <name type="scientific">Branchiostoma floridae</name>
    <name type="common">Florida lancelet</name>
    <name type="synonym">Amphioxus</name>
    <dbReference type="NCBI Taxonomy" id="7739"/>
    <lineage>
        <taxon>Eukaryota</taxon>
        <taxon>Metazoa</taxon>
        <taxon>Chordata</taxon>
        <taxon>Cephalochordata</taxon>
        <taxon>Leptocardii</taxon>
        <taxon>Amphioxiformes</taxon>
        <taxon>Branchiostomatidae</taxon>
        <taxon>Branchiostoma</taxon>
    </lineage>
</organism>
<evidence type="ECO:0000259" key="7">
    <source>
        <dbReference type="Pfam" id="PF10277"/>
    </source>
</evidence>
<feature type="transmembrane region" description="Helical" evidence="6">
    <location>
        <begin position="12"/>
        <end position="34"/>
    </location>
</feature>
<feature type="transmembrane region" description="Helical" evidence="6">
    <location>
        <begin position="97"/>
        <end position="116"/>
    </location>
</feature>
<feature type="transmembrane region" description="Helical" evidence="6">
    <location>
        <begin position="161"/>
        <end position="183"/>
    </location>
</feature>
<dbReference type="RefSeq" id="XP_035674476.1">
    <property type="nucleotide sequence ID" value="XM_035818583.1"/>
</dbReference>
<dbReference type="InterPro" id="IPR019402">
    <property type="entry name" value="CWH43_N"/>
</dbReference>
<dbReference type="RefSeq" id="XP_035674475.1">
    <property type="nucleotide sequence ID" value="XM_035818582.1"/>
</dbReference>
<keyword evidence="5 6" id="KW-0472">Membrane</keyword>